<dbReference type="RefSeq" id="WP_110291080.1">
    <property type="nucleotide sequence ID" value="NZ_NOKA02000065.1"/>
</dbReference>
<protein>
    <submittedName>
        <fullName evidence="4">RNA-binding protein</fullName>
    </submittedName>
</protein>
<name>A0A318ELH7_9FIRM</name>
<accession>A0A318ELH7</accession>
<dbReference type="InterPro" id="IPR041985">
    <property type="entry name" value="Ribosomal_eL14_KOW"/>
</dbReference>
<dbReference type="Proteomes" id="UP000247523">
    <property type="component" value="Unassembled WGS sequence"/>
</dbReference>
<dbReference type="SUPFAM" id="SSF50104">
    <property type="entry name" value="Translation proteins SH3-like domain"/>
    <property type="match status" value="1"/>
</dbReference>
<dbReference type="GO" id="GO:1990904">
    <property type="term" value="C:ribonucleoprotein complex"/>
    <property type="evidence" value="ECO:0007669"/>
    <property type="project" value="UniProtKB-KW"/>
</dbReference>
<gene>
    <name evidence="3" type="ORF">C8E03_10514</name>
    <name evidence="4" type="ORF">CG710_018285</name>
</gene>
<dbReference type="AlphaFoldDB" id="A0A318ELH7"/>
<proteinExistence type="predicted"/>
<comment type="caution">
    <text evidence="3">The sequence shown here is derived from an EMBL/GenBank/DDBJ whole genome shotgun (WGS) entry which is preliminary data.</text>
</comment>
<evidence type="ECO:0000313" key="4">
    <source>
        <dbReference type="EMBL" id="RDY29573.1"/>
    </source>
</evidence>
<dbReference type="EMBL" id="NOKA02000065">
    <property type="protein sequence ID" value="RDY29573.1"/>
    <property type="molecule type" value="Genomic_DNA"/>
</dbReference>
<dbReference type="OrthoDB" id="1683515at2"/>
<evidence type="ECO:0000313" key="5">
    <source>
        <dbReference type="Proteomes" id="UP000216411"/>
    </source>
</evidence>
<dbReference type="EMBL" id="QICS01000005">
    <property type="protein sequence ID" value="PXV90107.1"/>
    <property type="molecule type" value="Genomic_DNA"/>
</dbReference>
<evidence type="ECO:0000256" key="1">
    <source>
        <dbReference type="ARBA" id="ARBA00022980"/>
    </source>
</evidence>
<dbReference type="GO" id="GO:0005840">
    <property type="term" value="C:ribosome"/>
    <property type="evidence" value="ECO:0007669"/>
    <property type="project" value="UniProtKB-KW"/>
</dbReference>
<evidence type="ECO:0000313" key="3">
    <source>
        <dbReference type="EMBL" id="PXV90107.1"/>
    </source>
</evidence>
<dbReference type="Proteomes" id="UP000216411">
    <property type="component" value="Unassembled WGS sequence"/>
</dbReference>
<sequence>MERFEIGMLAVSKAGHDKDMLYVIIGIDKEYVYLVNGKNHTLNAPKKKNRKHIQIIKYVDEQLKSRLIENNNIQNEDIKRVIKLFCLKNSK</sequence>
<organism evidence="3 6">
    <name type="scientific">Lachnotalea glycerini</name>
    <dbReference type="NCBI Taxonomy" id="1763509"/>
    <lineage>
        <taxon>Bacteria</taxon>
        <taxon>Bacillati</taxon>
        <taxon>Bacillota</taxon>
        <taxon>Clostridia</taxon>
        <taxon>Lachnospirales</taxon>
        <taxon>Lachnospiraceae</taxon>
        <taxon>Lachnotalea</taxon>
    </lineage>
</organism>
<dbReference type="InterPro" id="IPR008991">
    <property type="entry name" value="Translation_prot_SH3-like_sf"/>
</dbReference>
<reference evidence="3 6" key="2">
    <citation type="submission" date="2018-05" db="EMBL/GenBank/DDBJ databases">
        <title>Genomic Encyclopedia of Type Strains, Phase IV (KMG-IV): sequencing the most valuable type-strain genomes for metagenomic binning, comparative biology and taxonomic classification.</title>
        <authorList>
            <person name="Goeker M."/>
        </authorList>
    </citation>
    <scope>NUCLEOTIDE SEQUENCE [LARGE SCALE GENOMIC DNA]</scope>
    <source>
        <strain evidence="3 6">DSM 28816</strain>
    </source>
</reference>
<keyword evidence="2" id="KW-0687">Ribonucleoprotein</keyword>
<keyword evidence="1" id="KW-0689">Ribosomal protein</keyword>
<dbReference type="CDD" id="cd06088">
    <property type="entry name" value="KOW_RPL14"/>
    <property type="match status" value="1"/>
</dbReference>
<reference evidence="4" key="3">
    <citation type="submission" date="2018-07" db="EMBL/GenBank/DDBJ databases">
        <authorList>
            <person name="Quirk P.G."/>
            <person name="Krulwich T.A."/>
        </authorList>
    </citation>
    <scope>NUCLEOTIDE SEQUENCE</scope>
    <source>
        <strain evidence="4">CCRI-19302</strain>
    </source>
</reference>
<evidence type="ECO:0000256" key="2">
    <source>
        <dbReference type="ARBA" id="ARBA00023274"/>
    </source>
</evidence>
<evidence type="ECO:0000313" key="6">
    <source>
        <dbReference type="Proteomes" id="UP000247523"/>
    </source>
</evidence>
<reference evidence="4 5" key="1">
    <citation type="journal article" date="2017" name="Genome Announc.">
        <title>Draft Genome Sequence of a Sporulating and Motile Strain of Lachnotalea glycerini Isolated from Water in Quebec City, Canada.</title>
        <authorList>
            <person name="Maheux A.F."/>
            <person name="Boudreau D.K."/>
            <person name="Berube E."/>
            <person name="Boissinot M."/>
            <person name="Raymond F."/>
            <person name="Brodeur S."/>
            <person name="Corbeil J."/>
            <person name="Isabel S."/>
            <person name="Omar R.F."/>
            <person name="Bergeron M.G."/>
        </authorList>
    </citation>
    <scope>NUCLEOTIDE SEQUENCE [LARGE SCALE GENOMIC DNA]</scope>
    <source>
        <strain evidence="4 5">CCRI-19302</strain>
    </source>
</reference>
<keyword evidence="5" id="KW-1185">Reference proteome</keyword>